<evidence type="ECO:0000313" key="2">
    <source>
        <dbReference type="EMBL" id="BBP44548.1"/>
    </source>
</evidence>
<proteinExistence type="predicted"/>
<sequence>MSAKQSKQVLPKVTPITKAKSTELPEGFFYGETGLNYLDPNSDSASPVWICSRLEVTASTRDSQNKNWGRVLEFKDIEGHAKKWVMPMELLAGRGELLHSTLLNMGLNLSTSYKAKNLLSEFINKSKGHKIAVCVDRVGWFDGCYVLPDRTLGDTKGKEILLQTAHPDSLGFNQQGTLEQWRDEVARFAVNNSRLAFAISASLTAPFISLLGIEGGGFHFRGESSQGKTIALYVAGSVWGDHSRKKMWRATTNGLEQTAFLHNDGILLLDEMGEMNGRDIGNAVYMLANGQAKQRMTESTPKQWRLLFLSTGEIDLKTAMLEAGNIIKAGQEVRLIDLEAVSGEYGVFNVLIDSFNCSKDQAEHLEAVTKDYYGQAGLAMLEKFIANKSYALNYMEEIKTNFIKNNTPKDANNQVKRVLNRFAIVAAGGELASHFDITGWQFGEAYQAAKICFKSWLSNMGNVMHSQEHHQAIERIKGFIEQHGESRFTVIQASEQTPLNSFSAPPVFNRVGYKKLEDSGMTYYFLPTVFKNEVCKGLSVKTVKTALRIAGFLIIGSDGKDILKRVPDHSNPLRLVAVSEQILQ</sequence>
<dbReference type="Pfam" id="PF06048">
    <property type="entry name" value="DUF927"/>
    <property type="match status" value="1"/>
</dbReference>
<evidence type="ECO:0000313" key="3">
    <source>
        <dbReference type="Proteomes" id="UP000501466"/>
    </source>
</evidence>
<reference evidence="3" key="1">
    <citation type="submission" date="2019-11" db="EMBL/GenBank/DDBJ databases">
        <title>Isolation and characterization of two novel species in the genus Thiomicrorhabdus.</title>
        <authorList>
            <person name="Mochizuki J."/>
            <person name="Kojima H."/>
            <person name="Fukui M."/>
        </authorList>
    </citation>
    <scope>NUCLEOTIDE SEQUENCE [LARGE SCALE GENOMIC DNA]</scope>
    <source>
        <strain evidence="3">AkT22</strain>
    </source>
</reference>
<feature type="domain" description="DUF927" evidence="1">
    <location>
        <begin position="33"/>
        <end position="297"/>
    </location>
</feature>
<dbReference type="Proteomes" id="UP000501466">
    <property type="component" value="Chromosome"/>
</dbReference>
<protein>
    <submittedName>
        <fullName evidence="2">Membrane protein</fullName>
    </submittedName>
</protein>
<keyword evidence="3" id="KW-1185">Reference proteome</keyword>
<dbReference type="EMBL" id="AP021888">
    <property type="protein sequence ID" value="BBP44548.1"/>
    <property type="molecule type" value="Genomic_DNA"/>
</dbReference>
<accession>A0A6F8PR94</accession>
<evidence type="ECO:0000259" key="1">
    <source>
        <dbReference type="Pfam" id="PF06048"/>
    </source>
</evidence>
<name>A0A6F8PR94_9GAMM</name>
<gene>
    <name evidence="2" type="ORF">THMIRHAT_22940</name>
</gene>
<dbReference type="KEGG" id="tzo:THMIRHAT_22940"/>
<dbReference type="RefSeq" id="WP_173292259.1">
    <property type="nucleotide sequence ID" value="NZ_AP021888.1"/>
</dbReference>
<dbReference type="InterPro" id="IPR009270">
    <property type="entry name" value="DUF927"/>
</dbReference>
<dbReference type="AlphaFoldDB" id="A0A6F8PR94"/>
<organism evidence="2 3">
    <name type="scientific">Thiosulfativibrio zosterae</name>
    <dbReference type="NCBI Taxonomy" id="2675053"/>
    <lineage>
        <taxon>Bacteria</taxon>
        <taxon>Pseudomonadati</taxon>
        <taxon>Pseudomonadota</taxon>
        <taxon>Gammaproteobacteria</taxon>
        <taxon>Thiotrichales</taxon>
        <taxon>Piscirickettsiaceae</taxon>
        <taxon>Thiosulfativibrio</taxon>
    </lineage>
</organism>